<reference evidence="1 2" key="1">
    <citation type="submission" date="2020-04" db="EMBL/GenBank/DDBJ databases">
        <title>Massilia sp. RP-1-19 isolated from soil.</title>
        <authorList>
            <person name="Dahal R.H."/>
        </authorList>
    </citation>
    <scope>NUCLEOTIDE SEQUENCE [LARGE SCALE GENOMIC DNA]</scope>
    <source>
        <strain evidence="1 2">RP-1-19</strain>
    </source>
</reference>
<organism evidence="1 2">
    <name type="scientific">Massilia polaris</name>
    <dbReference type="NCBI Taxonomy" id="2728846"/>
    <lineage>
        <taxon>Bacteria</taxon>
        <taxon>Pseudomonadati</taxon>
        <taxon>Pseudomonadota</taxon>
        <taxon>Betaproteobacteria</taxon>
        <taxon>Burkholderiales</taxon>
        <taxon>Oxalobacteraceae</taxon>
        <taxon>Telluria group</taxon>
        <taxon>Massilia</taxon>
    </lineage>
</organism>
<evidence type="ECO:0000313" key="1">
    <source>
        <dbReference type="EMBL" id="NML61328.1"/>
    </source>
</evidence>
<protein>
    <submittedName>
        <fullName evidence="1">Uncharacterized protein</fullName>
    </submittedName>
</protein>
<dbReference type="AlphaFoldDB" id="A0A848HRU2"/>
<comment type="caution">
    <text evidence="1">The sequence shown here is derived from an EMBL/GenBank/DDBJ whole genome shotgun (WGS) entry which is preliminary data.</text>
</comment>
<sequence>MGAALCFDNIPQRGHYLVMRRRRALVVKRRLNFRSKPAIVLFGLSDRGEL</sequence>
<dbReference type="EMBL" id="JABBGG010000004">
    <property type="protein sequence ID" value="NML61328.1"/>
    <property type="molecule type" value="Genomic_DNA"/>
</dbReference>
<accession>A0A848HRU2</accession>
<evidence type="ECO:0000313" key="2">
    <source>
        <dbReference type="Proteomes" id="UP000583752"/>
    </source>
</evidence>
<gene>
    <name evidence="1" type="ORF">HHL21_09605</name>
</gene>
<name>A0A848HRU2_9BURK</name>
<dbReference type="Proteomes" id="UP000583752">
    <property type="component" value="Unassembled WGS sequence"/>
</dbReference>
<keyword evidence="2" id="KW-1185">Reference proteome</keyword>
<proteinExistence type="predicted"/>